<evidence type="ECO:0000313" key="2">
    <source>
        <dbReference type="Proteomes" id="UP000237347"/>
    </source>
</evidence>
<comment type="caution">
    <text evidence="1">The sequence shown here is derived from an EMBL/GenBank/DDBJ whole genome shotgun (WGS) entry which is preliminary data.</text>
</comment>
<protein>
    <submittedName>
        <fullName evidence="1">Uncharacterized protein</fullName>
    </submittedName>
</protein>
<accession>A0AAW0LJ28</accession>
<sequence>MQQFYKIEEIDLRWLLILDILQIISWKRLDLPAAAAHFTYQDTCCKFVSCALAKLLVTLHVVL</sequence>
<dbReference type="AlphaFoldDB" id="A0AAW0LJ28"/>
<dbReference type="Proteomes" id="UP000237347">
    <property type="component" value="Unassembled WGS sequence"/>
</dbReference>
<evidence type="ECO:0000313" key="1">
    <source>
        <dbReference type="EMBL" id="KAK7850909.1"/>
    </source>
</evidence>
<name>A0AAW0LJ28_QUESU</name>
<proteinExistence type="predicted"/>
<organism evidence="1 2">
    <name type="scientific">Quercus suber</name>
    <name type="common">Cork oak</name>
    <dbReference type="NCBI Taxonomy" id="58331"/>
    <lineage>
        <taxon>Eukaryota</taxon>
        <taxon>Viridiplantae</taxon>
        <taxon>Streptophyta</taxon>
        <taxon>Embryophyta</taxon>
        <taxon>Tracheophyta</taxon>
        <taxon>Spermatophyta</taxon>
        <taxon>Magnoliopsida</taxon>
        <taxon>eudicotyledons</taxon>
        <taxon>Gunneridae</taxon>
        <taxon>Pentapetalae</taxon>
        <taxon>rosids</taxon>
        <taxon>fabids</taxon>
        <taxon>Fagales</taxon>
        <taxon>Fagaceae</taxon>
        <taxon>Quercus</taxon>
    </lineage>
</organism>
<reference evidence="1 2" key="1">
    <citation type="journal article" date="2018" name="Sci. Data">
        <title>The draft genome sequence of cork oak.</title>
        <authorList>
            <person name="Ramos A.M."/>
            <person name="Usie A."/>
            <person name="Barbosa P."/>
            <person name="Barros P.M."/>
            <person name="Capote T."/>
            <person name="Chaves I."/>
            <person name="Simoes F."/>
            <person name="Abreu I."/>
            <person name="Carrasquinho I."/>
            <person name="Faro C."/>
            <person name="Guimaraes J.B."/>
            <person name="Mendonca D."/>
            <person name="Nobrega F."/>
            <person name="Rodrigues L."/>
            <person name="Saibo N.J.M."/>
            <person name="Varela M.C."/>
            <person name="Egas C."/>
            <person name="Matos J."/>
            <person name="Miguel C.M."/>
            <person name="Oliveira M.M."/>
            <person name="Ricardo C.P."/>
            <person name="Goncalves S."/>
        </authorList>
    </citation>
    <scope>NUCLEOTIDE SEQUENCE [LARGE SCALE GENOMIC DNA]</scope>
    <source>
        <strain evidence="2">cv. HL8</strain>
    </source>
</reference>
<dbReference type="EMBL" id="PKMF04000094">
    <property type="protein sequence ID" value="KAK7850909.1"/>
    <property type="molecule type" value="Genomic_DNA"/>
</dbReference>
<gene>
    <name evidence="1" type="ORF">CFP56_043467</name>
</gene>
<keyword evidence="2" id="KW-1185">Reference proteome</keyword>